<reference evidence="8" key="1">
    <citation type="submission" date="2020-04" db="EMBL/GenBank/DDBJ databases">
        <authorList>
            <person name="Alioto T."/>
            <person name="Alioto T."/>
            <person name="Gomez Garrido J."/>
        </authorList>
    </citation>
    <scope>NUCLEOTIDE SEQUENCE</scope>
    <source>
        <strain evidence="8">A484AB</strain>
    </source>
</reference>
<dbReference type="AlphaFoldDB" id="A0A7D9L832"/>
<accession>A0A7D9L832</accession>
<dbReference type="EMBL" id="CACRXK020014947">
    <property type="protein sequence ID" value="CAB4027663.1"/>
    <property type="molecule type" value="Genomic_DNA"/>
</dbReference>
<dbReference type="OrthoDB" id="8964419at2759"/>
<evidence type="ECO:0000256" key="2">
    <source>
        <dbReference type="ARBA" id="ARBA00004300"/>
    </source>
</evidence>
<dbReference type="Proteomes" id="UP001152795">
    <property type="component" value="Unassembled WGS sequence"/>
</dbReference>
<comment type="caution">
    <text evidence="8">The sequence shown here is derived from an EMBL/GenBank/DDBJ whole genome shotgun (WGS) entry which is preliminary data.</text>
</comment>
<evidence type="ECO:0000256" key="7">
    <source>
        <dbReference type="ARBA" id="ARBA00023273"/>
    </source>
</evidence>
<organism evidence="8 9">
    <name type="scientific">Paramuricea clavata</name>
    <name type="common">Red gorgonian</name>
    <name type="synonym">Violescent sea-whip</name>
    <dbReference type="NCBI Taxonomy" id="317549"/>
    <lineage>
        <taxon>Eukaryota</taxon>
        <taxon>Metazoa</taxon>
        <taxon>Cnidaria</taxon>
        <taxon>Anthozoa</taxon>
        <taxon>Octocorallia</taxon>
        <taxon>Malacalcyonacea</taxon>
        <taxon>Plexauridae</taxon>
        <taxon>Paramuricea</taxon>
    </lineage>
</organism>
<dbReference type="GO" id="GO:1905349">
    <property type="term" value="P:ciliary transition zone assembly"/>
    <property type="evidence" value="ECO:0007669"/>
    <property type="project" value="TreeGrafter"/>
</dbReference>
<dbReference type="GO" id="GO:0097711">
    <property type="term" value="P:ciliary basal body-plasma membrane docking"/>
    <property type="evidence" value="ECO:0007669"/>
    <property type="project" value="TreeGrafter"/>
</dbReference>
<keyword evidence="5" id="KW-0175">Coiled coil</keyword>
<name>A0A7D9L832_PARCT</name>
<dbReference type="InterPro" id="IPR026201">
    <property type="entry name" value="Cep290"/>
</dbReference>
<keyword evidence="9" id="KW-1185">Reference proteome</keyword>
<dbReference type="PANTHER" id="PTHR18879:SF20">
    <property type="entry name" value="CENTROSOMAL PROTEIN OF 290 KDA"/>
    <property type="match status" value="1"/>
</dbReference>
<sequence>MQTMRLHLASVEAEKNELHSDLKRMRELSQAEQLPADMDQEDIMHKLSHYDNTLRINTELETKLKTVELERNRLNSEIIKLRKELEAFDPAFFEEIEDLKYNFQKSVERNVLYERQLRELSRQFGVHVNIPSEHD</sequence>
<evidence type="ECO:0000256" key="4">
    <source>
        <dbReference type="ARBA" id="ARBA00022794"/>
    </source>
</evidence>
<protein>
    <submittedName>
        <fullName evidence="8">Centrosomal of 290 kDa-like</fullName>
    </submittedName>
</protein>
<keyword evidence="7" id="KW-0966">Cell projection</keyword>
<proteinExistence type="predicted"/>
<evidence type="ECO:0000256" key="5">
    <source>
        <dbReference type="ARBA" id="ARBA00023054"/>
    </source>
</evidence>
<evidence type="ECO:0000313" key="8">
    <source>
        <dbReference type="EMBL" id="CAB4027663.1"/>
    </source>
</evidence>
<dbReference type="GO" id="GO:0034451">
    <property type="term" value="C:centriolar satellite"/>
    <property type="evidence" value="ECO:0007669"/>
    <property type="project" value="TreeGrafter"/>
</dbReference>
<keyword evidence="6" id="KW-0206">Cytoskeleton</keyword>
<keyword evidence="3" id="KW-0963">Cytoplasm</keyword>
<keyword evidence="4" id="KW-0970">Cilium biogenesis/degradation</keyword>
<evidence type="ECO:0000256" key="6">
    <source>
        <dbReference type="ARBA" id="ARBA00023212"/>
    </source>
</evidence>
<evidence type="ECO:0000256" key="3">
    <source>
        <dbReference type="ARBA" id="ARBA00022490"/>
    </source>
</evidence>
<evidence type="ECO:0000313" key="9">
    <source>
        <dbReference type="Proteomes" id="UP001152795"/>
    </source>
</evidence>
<dbReference type="GO" id="GO:0035869">
    <property type="term" value="C:ciliary transition zone"/>
    <property type="evidence" value="ECO:0007669"/>
    <property type="project" value="TreeGrafter"/>
</dbReference>
<evidence type="ECO:0000256" key="1">
    <source>
        <dbReference type="ARBA" id="ARBA00004120"/>
    </source>
</evidence>
<gene>
    <name evidence="8" type="ORF">PACLA_8A070528</name>
</gene>
<dbReference type="GO" id="GO:1905515">
    <property type="term" value="P:non-motile cilium assembly"/>
    <property type="evidence" value="ECO:0007669"/>
    <property type="project" value="TreeGrafter"/>
</dbReference>
<comment type="subcellular location">
    <subcellularLocation>
        <location evidence="1">Cytoplasm</location>
        <location evidence="1">Cytoskeleton</location>
        <location evidence="1">Cilium basal body</location>
    </subcellularLocation>
    <subcellularLocation>
        <location evidence="2">Cytoplasm</location>
        <location evidence="2">Cytoskeleton</location>
        <location evidence="2">Microtubule organizing center</location>
        <location evidence="2">Centrosome</location>
    </subcellularLocation>
</comment>
<dbReference type="PANTHER" id="PTHR18879">
    <property type="entry name" value="CENTROSOMAL PROTEIN OF 290 KDA"/>
    <property type="match status" value="1"/>
</dbReference>